<keyword evidence="1" id="KW-0560">Oxidoreductase</keyword>
<evidence type="ECO:0000256" key="1">
    <source>
        <dbReference type="ARBA" id="ARBA00023002"/>
    </source>
</evidence>
<gene>
    <name evidence="3" type="ORF">EVJ48_09880</name>
</gene>
<dbReference type="GO" id="GO:0016491">
    <property type="term" value="F:oxidoreductase activity"/>
    <property type="evidence" value="ECO:0007669"/>
    <property type="project" value="UniProtKB-KW"/>
</dbReference>
<protein>
    <submittedName>
        <fullName evidence="3">Heterodisulfide reductase subunit B</fullName>
    </submittedName>
</protein>
<comment type="caution">
    <text evidence="3">The sequence shown here is derived from an EMBL/GenBank/DDBJ whole genome shotgun (WGS) entry which is preliminary data.</text>
</comment>
<reference evidence="3 4" key="1">
    <citation type="submission" date="2019-01" db="EMBL/GenBank/DDBJ databases">
        <title>Insights into ecological role of a new deltaproteobacterial order Candidatus Sinidesulfobacterales (Sva0485) by metagenomics and metatranscriptomics.</title>
        <authorList>
            <person name="Tan S."/>
            <person name="Liu J."/>
            <person name="Fang Y."/>
            <person name="Hedlund B."/>
            <person name="Lian Z.-H."/>
            <person name="Huang L.-Y."/>
            <person name="Li J.-T."/>
            <person name="Huang L.-N."/>
            <person name="Li W.-J."/>
            <person name="Jiang H.-C."/>
            <person name="Dong H.-L."/>
            <person name="Shu W.-S."/>
        </authorList>
    </citation>
    <scope>NUCLEOTIDE SEQUENCE [LARGE SCALE GENOMIC DNA]</scope>
    <source>
        <strain evidence="3">AP4</strain>
    </source>
</reference>
<proteinExistence type="predicted"/>
<dbReference type="Proteomes" id="UP000322454">
    <property type="component" value="Unassembled WGS sequence"/>
</dbReference>
<dbReference type="PANTHER" id="PTHR42947">
    <property type="entry name" value="COB--COM HETERODISULFIDE REDUCTASE SUBUNIT B 1"/>
    <property type="match status" value="1"/>
</dbReference>
<feature type="domain" description="Cysteine-rich" evidence="2">
    <location>
        <begin position="217"/>
        <end position="315"/>
    </location>
</feature>
<name>A0A520X6N4_9DELT</name>
<dbReference type="InterPro" id="IPR051278">
    <property type="entry name" value="HdrB/HdrD_reductase"/>
</dbReference>
<dbReference type="Pfam" id="PF02754">
    <property type="entry name" value="CCG"/>
    <property type="match status" value="1"/>
</dbReference>
<evidence type="ECO:0000313" key="3">
    <source>
        <dbReference type="EMBL" id="RZV36874.1"/>
    </source>
</evidence>
<sequence>MAVEISNRLGLANVKSNYIHTAGRKLEDIHERLLELEAKGEVKVIHIKEENKPIEAETLLGWKKKIPTNKLWHHKSCGQCGNIPGYPVSLLWFMNQMGIEYVDERNQTSCTAWNYHGSGTSNPVGLAAVAVRNWHRAYELGLFPLFHCATTFGDYKEMRNLLVENKELRDEVRRIMHKIGRDLVIPEYIVHYSEWVHVMRFEIAKLKKYDLSNIIATVHPACHTYKMIPEDCIYDKDIYAGKRTAVSTGVMLALGAQVADYSTWYDCCGFGFRHILTEREASRSFVMDRKIRPMVREAHSDVCITQDTGCTTTLDKNQWIGKAMGYTEQVPVMADVMFAALTCGADVFKIVQLQWHTTDWRPLCEKIGIDWKKSEQEYNAYLEELKAGGKTVNLYEYPKS</sequence>
<dbReference type="InterPro" id="IPR004017">
    <property type="entry name" value="Cys_rich_dom"/>
</dbReference>
<dbReference type="AlphaFoldDB" id="A0A520X6N4"/>
<dbReference type="PANTHER" id="PTHR42947:SF1">
    <property type="entry name" value="COB--COM HETERODISULFIDE REDUCTASE SUBUNIT B 1"/>
    <property type="match status" value="1"/>
</dbReference>
<organism evidence="3 4">
    <name type="scientific">Candidatus Acidulodesulfobacterium acidiphilum</name>
    <dbReference type="NCBI Taxonomy" id="2597224"/>
    <lineage>
        <taxon>Bacteria</taxon>
        <taxon>Deltaproteobacteria</taxon>
        <taxon>Candidatus Acidulodesulfobacterales</taxon>
        <taxon>Candidatus Acidulodesulfobacterium</taxon>
    </lineage>
</organism>
<evidence type="ECO:0000259" key="2">
    <source>
        <dbReference type="Pfam" id="PF02754"/>
    </source>
</evidence>
<accession>A0A520X6N4</accession>
<dbReference type="EMBL" id="SHMQ01000051">
    <property type="protein sequence ID" value="RZV36874.1"/>
    <property type="molecule type" value="Genomic_DNA"/>
</dbReference>
<evidence type="ECO:0000313" key="4">
    <source>
        <dbReference type="Proteomes" id="UP000322454"/>
    </source>
</evidence>